<feature type="domain" description="D-alanyl-D-alanine carboxypeptidase-like core" evidence="3">
    <location>
        <begin position="129"/>
        <end position="253"/>
    </location>
</feature>
<dbReference type="GO" id="GO:0004180">
    <property type="term" value="F:carboxypeptidase activity"/>
    <property type="evidence" value="ECO:0007669"/>
    <property type="project" value="UniProtKB-KW"/>
</dbReference>
<feature type="chain" id="PRO_5015003178" evidence="2">
    <location>
        <begin position="39"/>
        <end position="275"/>
    </location>
</feature>
<proteinExistence type="predicted"/>
<feature type="compositionally biased region" description="Low complexity" evidence="1">
    <location>
        <begin position="36"/>
        <end position="87"/>
    </location>
</feature>
<organism evidence="4 5">
    <name type="scientific">Micropruina glycogenica</name>
    <dbReference type="NCBI Taxonomy" id="75385"/>
    <lineage>
        <taxon>Bacteria</taxon>
        <taxon>Bacillati</taxon>
        <taxon>Actinomycetota</taxon>
        <taxon>Actinomycetes</taxon>
        <taxon>Propionibacteriales</taxon>
        <taxon>Nocardioidaceae</taxon>
        <taxon>Micropruina</taxon>
    </lineage>
</organism>
<dbReference type="GO" id="GO:0006508">
    <property type="term" value="P:proteolysis"/>
    <property type="evidence" value="ECO:0007669"/>
    <property type="project" value="InterPro"/>
</dbReference>
<evidence type="ECO:0000313" key="5">
    <source>
        <dbReference type="Proteomes" id="UP000238164"/>
    </source>
</evidence>
<dbReference type="EC" id="3.4.-.-" evidence="4"/>
<keyword evidence="4" id="KW-0121">Carboxypeptidase</keyword>
<evidence type="ECO:0000256" key="1">
    <source>
        <dbReference type="SAM" id="MobiDB-lite"/>
    </source>
</evidence>
<dbReference type="Proteomes" id="UP000238164">
    <property type="component" value="Chromosome 1"/>
</dbReference>
<dbReference type="InterPro" id="IPR052179">
    <property type="entry name" value="DD-CPase-like"/>
</dbReference>
<sequence>MPGSPLTVVYRGRVPHPLRLTGLVAVLVLTGCSASAPAASQSTAPSPTTTAVTSASPAASSASPSATTAASTTATKPTPSPSTTTAPKDTRTAAQRNQPFTVNGIAVVSKKHPINAAYRRTSVTSPNGLTKQTRAALTDMVAAARKQGVRILVRSGYRSYALQAQILASKIREYGSETLARRYNAAPGRSEHQTGLAVDLWDGVTWGVGIRNTRIGKWLWANAWRYGFILRYPNGKEKITGYAFEPWHYRYIGGADAKRFGANTNLTLEEYLGIA</sequence>
<evidence type="ECO:0000313" key="4">
    <source>
        <dbReference type="EMBL" id="SPD87661.1"/>
    </source>
</evidence>
<keyword evidence="2" id="KW-0732">Signal</keyword>
<dbReference type="InterPro" id="IPR003709">
    <property type="entry name" value="VanY-like_core_dom"/>
</dbReference>
<dbReference type="AlphaFoldDB" id="A0A2N9JJD7"/>
<dbReference type="SUPFAM" id="SSF55166">
    <property type="entry name" value="Hedgehog/DD-peptidase"/>
    <property type="match status" value="1"/>
</dbReference>
<protein>
    <submittedName>
        <fullName evidence="4">Putative carboxypeptidase YodJ</fullName>
        <ecNumber evidence="4">3.4.-.-</ecNumber>
    </submittedName>
</protein>
<gene>
    <name evidence="4" type="ORF">MPLG2_2632</name>
</gene>
<dbReference type="Gene3D" id="3.30.1380.10">
    <property type="match status" value="1"/>
</dbReference>
<feature type="signal peptide" evidence="2">
    <location>
        <begin position="1"/>
        <end position="38"/>
    </location>
</feature>
<dbReference type="InterPro" id="IPR058193">
    <property type="entry name" value="VanY/YodJ_core_dom"/>
</dbReference>
<dbReference type="CDD" id="cd14852">
    <property type="entry name" value="LD-carboxypeptidase"/>
    <property type="match status" value="1"/>
</dbReference>
<dbReference type="InterPro" id="IPR009045">
    <property type="entry name" value="Zn_M74/Hedgehog-like"/>
</dbReference>
<dbReference type="PANTHER" id="PTHR34385:SF1">
    <property type="entry name" value="PEPTIDOGLYCAN L-ALANYL-D-GLUTAMATE ENDOPEPTIDASE CWLK"/>
    <property type="match status" value="1"/>
</dbReference>
<dbReference type="PANTHER" id="PTHR34385">
    <property type="entry name" value="D-ALANYL-D-ALANINE CARBOXYPEPTIDASE"/>
    <property type="match status" value="1"/>
</dbReference>
<keyword evidence="4" id="KW-0645">Protease</keyword>
<dbReference type="KEGG" id="mgg:MPLG2_2632"/>
<feature type="region of interest" description="Disordered" evidence="1">
    <location>
        <begin position="36"/>
        <end position="101"/>
    </location>
</feature>
<accession>A0A2N9JJD7</accession>
<evidence type="ECO:0000259" key="3">
    <source>
        <dbReference type="Pfam" id="PF02557"/>
    </source>
</evidence>
<feature type="compositionally biased region" description="Polar residues" evidence="1">
    <location>
        <begin position="92"/>
        <end position="101"/>
    </location>
</feature>
<keyword evidence="4" id="KW-0378">Hydrolase</keyword>
<reference evidence="4 5" key="1">
    <citation type="submission" date="2018-02" db="EMBL/GenBank/DDBJ databases">
        <authorList>
            <person name="Cohen D.B."/>
            <person name="Kent A.D."/>
        </authorList>
    </citation>
    <scope>NUCLEOTIDE SEQUENCE [LARGE SCALE GENOMIC DNA]</scope>
    <source>
        <strain evidence="4">1</strain>
    </source>
</reference>
<name>A0A2N9JJD7_9ACTN</name>
<evidence type="ECO:0000256" key="2">
    <source>
        <dbReference type="SAM" id="SignalP"/>
    </source>
</evidence>
<dbReference type="Pfam" id="PF02557">
    <property type="entry name" value="VanY"/>
    <property type="match status" value="1"/>
</dbReference>
<dbReference type="EMBL" id="LT985188">
    <property type="protein sequence ID" value="SPD87661.1"/>
    <property type="molecule type" value="Genomic_DNA"/>
</dbReference>
<keyword evidence="5" id="KW-1185">Reference proteome</keyword>